<feature type="compositionally biased region" description="Polar residues" evidence="4">
    <location>
        <begin position="210"/>
        <end position="243"/>
    </location>
</feature>
<protein>
    <submittedName>
        <fullName evidence="7">Prophenoloxidase activating proteinase-2</fullName>
    </submittedName>
</protein>
<dbReference type="EMBL" id="JTDY01001765">
    <property type="protein sequence ID" value="KOB72956.1"/>
    <property type="molecule type" value="Genomic_DNA"/>
</dbReference>
<evidence type="ECO:0000313" key="8">
    <source>
        <dbReference type="Proteomes" id="UP000037510"/>
    </source>
</evidence>
<feature type="region of interest" description="Disordered" evidence="4">
    <location>
        <begin position="122"/>
        <end position="166"/>
    </location>
</feature>
<dbReference type="Gene3D" id="2.40.10.10">
    <property type="entry name" value="Trypsin-like serine proteases"/>
    <property type="match status" value="1"/>
</dbReference>
<comment type="caution">
    <text evidence="7">The sequence shown here is derived from an EMBL/GenBank/DDBJ whole genome shotgun (WGS) entry which is preliminary data.</text>
</comment>
<keyword evidence="8" id="KW-1185">Reference proteome</keyword>
<dbReference type="GO" id="GO:0004252">
    <property type="term" value="F:serine-type endopeptidase activity"/>
    <property type="evidence" value="ECO:0007669"/>
    <property type="project" value="InterPro"/>
</dbReference>
<evidence type="ECO:0000259" key="6">
    <source>
        <dbReference type="PROSITE" id="PS50240"/>
    </source>
</evidence>
<dbReference type="PROSITE" id="PS50240">
    <property type="entry name" value="TRYPSIN_DOM"/>
    <property type="match status" value="1"/>
</dbReference>
<dbReference type="SUPFAM" id="SSF50494">
    <property type="entry name" value="Trypsin-like serine proteases"/>
    <property type="match status" value="1"/>
</dbReference>
<dbReference type="AlphaFoldDB" id="A0A0L7LCM1"/>
<evidence type="ECO:0000256" key="1">
    <source>
        <dbReference type="ARBA" id="ARBA00023157"/>
    </source>
</evidence>
<accession>A0A0L7LCM1</accession>
<keyword evidence="3" id="KW-0645">Protease</keyword>
<keyword evidence="1" id="KW-1015">Disulfide bond</keyword>
<keyword evidence="3" id="KW-0720">Serine protease</keyword>
<dbReference type="CDD" id="cd00190">
    <property type="entry name" value="Tryp_SPc"/>
    <property type="match status" value="1"/>
</dbReference>
<evidence type="ECO:0000256" key="3">
    <source>
        <dbReference type="RuleBase" id="RU363034"/>
    </source>
</evidence>
<dbReference type="Proteomes" id="UP000037510">
    <property type="component" value="Unassembled WGS sequence"/>
</dbReference>
<evidence type="ECO:0000256" key="2">
    <source>
        <dbReference type="ARBA" id="ARBA00024195"/>
    </source>
</evidence>
<keyword evidence="5" id="KW-0732">Signal</keyword>
<feature type="chain" id="PRO_5005573359" evidence="5">
    <location>
        <begin position="22"/>
        <end position="634"/>
    </location>
</feature>
<dbReference type="PRINTS" id="PR00722">
    <property type="entry name" value="CHYMOTRYPSIN"/>
</dbReference>
<dbReference type="PROSITE" id="PS00134">
    <property type="entry name" value="TRYPSIN_HIS"/>
    <property type="match status" value="1"/>
</dbReference>
<feature type="signal peptide" evidence="5">
    <location>
        <begin position="1"/>
        <end position="21"/>
    </location>
</feature>
<feature type="compositionally biased region" description="Basic and acidic residues" evidence="4">
    <location>
        <begin position="127"/>
        <end position="139"/>
    </location>
</feature>
<feature type="compositionally biased region" description="Polar residues" evidence="4">
    <location>
        <begin position="152"/>
        <end position="166"/>
    </location>
</feature>
<proteinExistence type="inferred from homology"/>
<dbReference type="InterPro" id="IPR033116">
    <property type="entry name" value="TRYPSIN_SER"/>
</dbReference>
<keyword evidence="3" id="KW-0378">Hydrolase</keyword>
<dbReference type="Pfam" id="PF00089">
    <property type="entry name" value="Trypsin"/>
    <property type="match status" value="1"/>
</dbReference>
<dbReference type="InterPro" id="IPR009003">
    <property type="entry name" value="Peptidase_S1_PA"/>
</dbReference>
<dbReference type="STRING" id="104452.A0A0L7LCM1"/>
<dbReference type="InterPro" id="IPR051487">
    <property type="entry name" value="Ser/Thr_Proteases_Immune/Dev"/>
</dbReference>
<dbReference type="PANTHER" id="PTHR24256">
    <property type="entry name" value="TRYPTASE-RELATED"/>
    <property type="match status" value="1"/>
</dbReference>
<feature type="domain" description="Peptidase S1" evidence="6">
    <location>
        <begin position="391"/>
        <end position="633"/>
    </location>
</feature>
<sequence length="634" mass="71319">MNKCIKGFAAILVTLISSTAPEDICESCLPILECRLFASMSRHEQQSWMHKYPCKNHHPDDYGTSPGSRAIGQGDYICCPNQQGVEPKTGPSSRLTDANRFGNPHEAPGAFGNQDQYSYYSNSNHMQNKDHIGANKDGHVNLLTNNKRDSDSGQNQNTRASSIEPTRWSYTNKNKYWNERPDKNTWDIGNQYVYHGNTYGRSYNNKRRNYFNNDQRAGVNNNYNNQGSRKPEDITNNNESGGTQYYSKYYPRTKQAGNSFGKPGQCDLLTRFLPDPQSECCGREATDDDRITGTPFKIDNNNQLETKLTKTIDDAPSYIKFAPAFNDYWDQPEELPSIFEWSYSMFKEDGNNTPGNTRNKTLTPSLVKVNNSTVVKGANGVNITVEVGNRISGGKVTELTQYPWTALLLTTFENGFQQTAFNCGGSLISSRVVLTAGHCVYDKEAVMKSVQVFLAEFDKRTFPRDCKLTGEGQKCIDNIAIYAEDILVIPVDMSVNFNNFYLVSDYIRPICLPFINIDDPEHARLQLTVAGWGRNGQYKSDTKQSTTVQLVPQHDCRRYYPDLTTRHLCAAGYSGEDTCKGDSGGPLMVLYRGKYYVVGVVSGKRTDTPCGSAVPSLYTNVYHYLDWIQSNIRS</sequence>
<name>A0A0L7LCM1_OPEBR</name>
<evidence type="ECO:0000256" key="5">
    <source>
        <dbReference type="SAM" id="SignalP"/>
    </source>
</evidence>
<evidence type="ECO:0000256" key="4">
    <source>
        <dbReference type="SAM" id="MobiDB-lite"/>
    </source>
</evidence>
<dbReference type="InterPro" id="IPR001314">
    <property type="entry name" value="Peptidase_S1A"/>
</dbReference>
<evidence type="ECO:0000313" key="7">
    <source>
        <dbReference type="EMBL" id="KOB72956.1"/>
    </source>
</evidence>
<dbReference type="InterPro" id="IPR018114">
    <property type="entry name" value="TRYPSIN_HIS"/>
</dbReference>
<dbReference type="InterPro" id="IPR001254">
    <property type="entry name" value="Trypsin_dom"/>
</dbReference>
<comment type="similarity">
    <text evidence="2">Belongs to the peptidase S1 family. CLIP subfamily.</text>
</comment>
<gene>
    <name evidence="7" type="ORF">OBRU01_11591</name>
</gene>
<organism evidence="7 8">
    <name type="scientific">Operophtera brumata</name>
    <name type="common">Winter moth</name>
    <name type="synonym">Phalaena brumata</name>
    <dbReference type="NCBI Taxonomy" id="104452"/>
    <lineage>
        <taxon>Eukaryota</taxon>
        <taxon>Metazoa</taxon>
        <taxon>Ecdysozoa</taxon>
        <taxon>Arthropoda</taxon>
        <taxon>Hexapoda</taxon>
        <taxon>Insecta</taxon>
        <taxon>Pterygota</taxon>
        <taxon>Neoptera</taxon>
        <taxon>Endopterygota</taxon>
        <taxon>Lepidoptera</taxon>
        <taxon>Glossata</taxon>
        <taxon>Ditrysia</taxon>
        <taxon>Geometroidea</taxon>
        <taxon>Geometridae</taxon>
        <taxon>Larentiinae</taxon>
        <taxon>Operophtera</taxon>
    </lineage>
</organism>
<dbReference type="InterPro" id="IPR043504">
    <property type="entry name" value="Peptidase_S1_PA_chymotrypsin"/>
</dbReference>
<dbReference type="SMART" id="SM00020">
    <property type="entry name" value="Tryp_SPc"/>
    <property type="match status" value="1"/>
</dbReference>
<dbReference type="GO" id="GO:0006508">
    <property type="term" value="P:proteolysis"/>
    <property type="evidence" value="ECO:0007669"/>
    <property type="project" value="UniProtKB-KW"/>
</dbReference>
<feature type="region of interest" description="Disordered" evidence="4">
    <location>
        <begin position="200"/>
        <end position="243"/>
    </location>
</feature>
<dbReference type="PROSITE" id="PS00135">
    <property type="entry name" value="TRYPSIN_SER"/>
    <property type="match status" value="1"/>
</dbReference>
<reference evidence="7 8" key="1">
    <citation type="journal article" date="2015" name="Genome Biol. Evol.">
        <title>The genome of winter moth (Operophtera brumata) provides a genomic perspective on sexual dimorphism and phenology.</title>
        <authorList>
            <person name="Derks M.F."/>
            <person name="Smit S."/>
            <person name="Salis L."/>
            <person name="Schijlen E."/>
            <person name="Bossers A."/>
            <person name="Mateman C."/>
            <person name="Pijl A.S."/>
            <person name="de Ridder D."/>
            <person name="Groenen M.A."/>
            <person name="Visser M.E."/>
            <person name="Megens H.J."/>
        </authorList>
    </citation>
    <scope>NUCLEOTIDE SEQUENCE [LARGE SCALE GENOMIC DNA]</scope>
    <source>
        <strain evidence="7">WM2013NL</strain>
        <tissue evidence="7">Head and thorax</tissue>
    </source>
</reference>